<dbReference type="SUPFAM" id="SSF51905">
    <property type="entry name" value="FAD/NAD(P)-binding domain"/>
    <property type="match status" value="1"/>
</dbReference>
<evidence type="ECO:0000256" key="1">
    <source>
        <dbReference type="ARBA" id="ARBA00022630"/>
    </source>
</evidence>
<comment type="caution">
    <text evidence="5">The sequence shown here is derived from an EMBL/GenBank/DDBJ whole genome shotgun (WGS) entry which is preliminary data.</text>
</comment>
<gene>
    <name evidence="5" type="ORF">J0A67_00870</name>
</gene>
<keyword evidence="6" id="KW-1185">Reference proteome</keyword>
<dbReference type="PANTHER" id="PTHR48105">
    <property type="entry name" value="THIOREDOXIN REDUCTASE 1-RELATED-RELATED"/>
    <property type="match status" value="1"/>
</dbReference>
<dbReference type="Gene3D" id="3.50.50.60">
    <property type="entry name" value="FAD/NAD(P)-binding domain"/>
    <property type="match status" value="2"/>
</dbReference>
<dbReference type="Pfam" id="PF07992">
    <property type="entry name" value="Pyr_redox_2"/>
    <property type="match status" value="1"/>
</dbReference>
<protein>
    <submittedName>
        <fullName evidence="5">NAD(P)/FAD-dependent oxidoreductase</fullName>
    </submittedName>
</protein>
<feature type="domain" description="FAD/NAD(P)-binding" evidence="4">
    <location>
        <begin position="7"/>
        <end position="286"/>
    </location>
</feature>
<accession>A0ABS3BJQ0</accession>
<keyword evidence="3" id="KW-0812">Transmembrane</keyword>
<keyword evidence="1" id="KW-0285">Flavoprotein</keyword>
<evidence type="ECO:0000256" key="2">
    <source>
        <dbReference type="ARBA" id="ARBA00023002"/>
    </source>
</evidence>
<organism evidence="5 6">
    <name type="scientific">Algoriphagus aestuariicola</name>
    <dbReference type="NCBI Taxonomy" id="1852016"/>
    <lineage>
        <taxon>Bacteria</taxon>
        <taxon>Pseudomonadati</taxon>
        <taxon>Bacteroidota</taxon>
        <taxon>Cytophagia</taxon>
        <taxon>Cytophagales</taxon>
        <taxon>Cyclobacteriaceae</taxon>
        <taxon>Algoriphagus</taxon>
    </lineage>
</organism>
<sequence length="302" mass="33106">MKTTTSYDVIIIGGSYAGLSAAMALGRSLRKVLIIDSGQPCNRQTPHSHNFLTQDGETPAAIARKAKEQVLAYPTVTFLQDLVLEASSIDSGFEVLTQSDQSYRAQKLLLAFGIKDELPKTPGFAECWGISMIHCPYCHGYEFRGKKTGILATGDRAYHQAMLVSNLSDQVKIIVPEPSIFTPEQQEKLEKKGIRILDKEILEIRHEKGYLDSVQFTDGAEEIFDAIYADVPFSFPGTLVQNLGCKLADSGRIWVDQFQQTNIPGLYACGDCTTMMRSVASAVAAGNLTGAMINHALASERF</sequence>
<proteinExistence type="predicted"/>
<evidence type="ECO:0000256" key="3">
    <source>
        <dbReference type="SAM" id="Phobius"/>
    </source>
</evidence>
<dbReference type="InterPro" id="IPR036188">
    <property type="entry name" value="FAD/NAD-bd_sf"/>
</dbReference>
<dbReference type="EMBL" id="JAFKCW010000001">
    <property type="protein sequence ID" value="MBN7799388.1"/>
    <property type="molecule type" value="Genomic_DNA"/>
</dbReference>
<keyword evidence="3" id="KW-1133">Transmembrane helix</keyword>
<evidence type="ECO:0000313" key="5">
    <source>
        <dbReference type="EMBL" id="MBN7799388.1"/>
    </source>
</evidence>
<dbReference type="PRINTS" id="PR00368">
    <property type="entry name" value="FADPNR"/>
</dbReference>
<feature type="transmembrane region" description="Helical" evidence="3">
    <location>
        <begin position="6"/>
        <end position="25"/>
    </location>
</feature>
<name>A0ABS3BJQ0_9BACT</name>
<keyword evidence="3" id="KW-0472">Membrane</keyword>
<keyword evidence="2" id="KW-0560">Oxidoreductase</keyword>
<dbReference type="Proteomes" id="UP000664698">
    <property type="component" value="Unassembled WGS sequence"/>
</dbReference>
<dbReference type="RefSeq" id="WP_206567384.1">
    <property type="nucleotide sequence ID" value="NZ_JAFKCW010000001.1"/>
</dbReference>
<evidence type="ECO:0000259" key="4">
    <source>
        <dbReference type="Pfam" id="PF07992"/>
    </source>
</evidence>
<evidence type="ECO:0000313" key="6">
    <source>
        <dbReference type="Proteomes" id="UP000664698"/>
    </source>
</evidence>
<dbReference type="InterPro" id="IPR050097">
    <property type="entry name" value="Ferredoxin-NADP_redctase_2"/>
</dbReference>
<dbReference type="InterPro" id="IPR023753">
    <property type="entry name" value="FAD/NAD-binding_dom"/>
</dbReference>
<reference evidence="5 6" key="1">
    <citation type="submission" date="2021-03" db="EMBL/GenBank/DDBJ databases">
        <title>novel species isolated from a fishpond in China.</title>
        <authorList>
            <person name="Lu H."/>
            <person name="Cai Z."/>
        </authorList>
    </citation>
    <scope>NUCLEOTIDE SEQUENCE [LARGE SCALE GENOMIC DNA]</scope>
    <source>
        <strain evidence="5 6">JCM 31546</strain>
    </source>
</reference>
<dbReference type="PRINTS" id="PR00469">
    <property type="entry name" value="PNDRDTASEII"/>
</dbReference>